<name>A0ABX1ES90_9PROT</name>
<dbReference type="PANTHER" id="PTHR40275:SF1">
    <property type="entry name" value="SSL7038 PROTEIN"/>
    <property type="match status" value="1"/>
</dbReference>
<reference evidence="1 2" key="1">
    <citation type="submission" date="2020-03" db="EMBL/GenBank/DDBJ databases">
        <title>Roseomonas selenitidurans sp. nov. isolated from soil.</title>
        <authorList>
            <person name="Liu H."/>
        </authorList>
    </citation>
    <scope>NUCLEOTIDE SEQUENCE [LARGE SCALE GENOMIC DNA]</scope>
    <source>
        <strain evidence="1 2">JCM 15073</strain>
    </source>
</reference>
<organism evidence="1 2">
    <name type="scientific">Falsiroseomonas frigidaquae</name>
    <dbReference type="NCBI Taxonomy" id="487318"/>
    <lineage>
        <taxon>Bacteria</taxon>
        <taxon>Pseudomonadati</taxon>
        <taxon>Pseudomonadota</taxon>
        <taxon>Alphaproteobacteria</taxon>
        <taxon>Acetobacterales</taxon>
        <taxon>Roseomonadaceae</taxon>
        <taxon>Falsiroseomonas</taxon>
    </lineage>
</organism>
<proteinExistence type="predicted"/>
<dbReference type="SUPFAM" id="SSF47413">
    <property type="entry name" value="lambda repressor-like DNA-binding domains"/>
    <property type="match status" value="1"/>
</dbReference>
<dbReference type="NCBIfam" id="TIGR02684">
    <property type="entry name" value="dnstrm_HI1420"/>
    <property type="match status" value="1"/>
</dbReference>
<gene>
    <name evidence="1" type="ORF">HB662_01220</name>
</gene>
<dbReference type="PANTHER" id="PTHR40275">
    <property type="entry name" value="SSL7038 PROTEIN"/>
    <property type="match status" value="1"/>
</dbReference>
<dbReference type="RefSeq" id="WP_168046320.1">
    <property type="nucleotide sequence ID" value="NZ_JAATJR010000001.1"/>
</dbReference>
<sequence>MKMAKTQEFDPAELLDDQETQARYLRLALEEDGLPGLMQALGTVARARGMASVAEATGLGRESLYKTLRETGNPRVETLMQVLDALGMRLTVEPAGTPLT</sequence>
<dbReference type="Pfam" id="PF21716">
    <property type="entry name" value="dnstrm_HI1420"/>
    <property type="match status" value="1"/>
</dbReference>
<dbReference type="EMBL" id="JAAVTX010000001">
    <property type="protein sequence ID" value="NKE43380.1"/>
    <property type="molecule type" value="Genomic_DNA"/>
</dbReference>
<comment type="caution">
    <text evidence="1">The sequence shown here is derived from an EMBL/GenBank/DDBJ whole genome shotgun (WGS) entry which is preliminary data.</text>
</comment>
<evidence type="ECO:0000313" key="1">
    <source>
        <dbReference type="EMBL" id="NKE43380.1"/>
    </source>
</evidence>
<evidence type="ECO:0000313" key="2">
    <source>
        <dbReference type="Proteomes" id="UP000765160"/>
    </source>
</evidence>
<dbReference type="Gene3D" id="1.10.260.40">
    <property type="entry name" value="lambda repressor-like DNA-binding domains"/>
    <property type="match status" value="1"/>
</dbReference>
<accession>A0ABX1ES90</accession>
<protein>
    <submittedName>
        <fullName evidence="1">Addiction module antidote protein</fullName>
    </submittedName>
</protein>
<dbReference type="InterPro" id="IPR014057">
    <property type="entry name" value="HI1420"/>
</dbReference>
<dbReference type="InterPro" id="IPR010982">
    <property type="entry name" value="Lambda_DNA-bd_dom_sf"/>
</dbReference>
<keyword evidence="2" id="KW-1185">Reference proteome</keyword>
<dbReference type="Proteomes" id="UP000765160">
    <property type="component" value="Unassembled WGS sequence"/>
</dbReference>